<gene>
    <name evidence="2" type="ORF">RJ45_22080</name>
</gene>
<sequence length="270" mass="30814">MLFQRVIALIIITISSLGCTGLQSANDTATHANTISKKYINYDITNPSAFSDMETIKKRLRNFGIATYTPDYLIGFTYLFVSQDAFLKSEIAPKRVKSISTNLEYSFGKEFVDLVLSFTDKELRNNPSRGTRFYDLTKLSPTNTHFAVIIYDELTLNRFKWPSKQTFEDAVSFSLLHEVGHALAGVDGSPVYNYLSHNIPTGEQRLKYYMEAYADTFATTFTYTDLSDIRANQLLTHMICFREKTLTRKTHDTIDLLISLKKKDSPRLSL</sequence>
<reference evidence="2 3" key="1">
    <citation type="submission" date="2014-12" db="EMBL/GenBank/DDBJ databases">
        <title>Genome sequencing of Photobacterium gaetbulicola AD005a.</title>
        <authorList>
            <person name="Adrian T.G.S."/>
            <person name="Chan K.G."/>
        </authorList>
    </citation>
    <scope>NUCLEOTIDE SEQUENCE [LARGE SCALE GENOMIC DNA]</scope>
    <source>
        <strain evidence="2 3">AD005a</strain>
    </source>
</reference>
<comment type="caution">
    <text evidence="2">The sequence shown here is derived from an EMBL/GenBank/DDBJ whole genome shotgun (WGS) entry which is preliminary data.</text>
</comment>
<feature type="chain" id="PRO_5002128048" evidence="1">
    <location>
        <begin position="26"/>
        <end position="270"/>
    </location>
</feature>
<evidence type="ECO:0000256" key="1">
    <source>
        <dbReference type="SAM" id="SignalP"/>
    </source>
</evidence>
<proteinExistence type="predicted"/>
<evidence type="ECO:0000313" key="3">
    <source>
        <dbReference type="Proteomes" id="UP000031278"/>
    </source>
</evidence>
<dbReference type="Proteomes" id="UP000031278">
    <property type="component" value="Unassembled WGS sequence"/>
</dbReference>
<dbReference type="EMBL" id="JWLZ01000198">
    <property type="protein sequence ID" value="KHT61602.1"/>
    <property type="molecule type" value="Genomic_DNA"/>
</dbReference>
<organism evidence="2 3">
    <name type="scientific">Photobacterium gaetbulicola</name>
    <dbReference type="NCBI Taxonomy" id="1295392"/>
    <lineage>
        <taxon>Bacteria</taxon>
        <taxon>Pseudomonadati</taxon>
        <taxon>Pseudomonadota</taxon>
        <taxon>Gammaproteobacteria</taxon>
        <taxon>Vibrionales</taxon>
        <taxon>Vibrionaceae</taxon>
        <taxon>Photobacterium</taxon>
    </lineage>
</organism>
<feature type="signal peptide" evidence="1">
    <location>
        <begin position="1"/>
        <end position="25"/>
    </location>
</feature>
<protein>
    <submittedName>
        <fullName evidence="2">Uncharacterized protein</fullName>
    </submittedName>
</protein>
<dbReference type="PROSITE" id="PS51257">
    <property type="entry name" value="PROKAR_LIPOPROTEIN"/>
    <property type="match status" value="1"/>
</dbReference>
<evidence type="ECO:0000313" key="2">
    <source>
        <dbReference type="EMBL" id="KHT61602.1"/>
    </source>
</evidence>
<dbReference type="RefSeq" id="WP_039467577.1">
    <property type="nucleotide sequence ID" value="NZ_JWLZ01000198.1"/>
</dbReference>
<keyword evidence="1" id="KW-0732">Signal</keyword>
<accession>A0A0B9GY79</accession>
<dbReference type="AlphaFoldDB" id="A0A0B9GY79"/>
<name>A0A0B9GY79_9GAMM</name>